<feature type="signal peptide" evidence="7">
    <location>
        <begin position="1"/>
        <end position="17"/>
    </location>
</feature>
<evidence type="ECO:0000256" key="5">
    <source>
        <dbReference type="ARBA" id="ARBA00023319"/>
    </source>
</evidence>
<dbReference type="GO" id="GO:0016020">
    <property type="term" value="C:membrane"/>
    <property type="evidence" value="ECO:0007669"/>
    <property type="project" value="UniProtKB-SubCell"/>
</dbReference>
<dbReference type="InterPro" id="IPR007110">
    <property type="entry name" value="Ig-like_dom"/>
</dbReference>
<dbReference type="InterPro" id="IPR015631">
    <property type="entry name" value="CD2/SLAM_rcpt"/>
</dbReference>
<dbReference type="PANTHER" id="PTHR12080:SF111">
    <property type="entry name" value="IMMUNOGLOBULIN V-SET DOMAIN-CONTAINING PROTEIN"/>
    <property type="match status" value="1"/>
</dbReference>
<evidence type="ECO:0000256" key="6">
    <source>
        <dbReference type="SAM" id="Phobius"/>
    </source>
</evidence>
<accession>A0A1S3SUI2</accession>
<evidence type="ECO:0000313" key="10">
    <source>
        <dbReference type="RefSeq" id="XP_014067994.2"/>
    </source>
</evidence>
<protein>
    <submittedName>
        <fullName evidence="10">Uncharacterized protein isoform X1</fullName>
    </submittedName>
</protein>
<dbReference type="PROSITE" id="PS50835">
    <property type="entry name" value="IG_LIKE"/>
    <property type="match status" value="2"/>
</dbReference>
<dbReference type="InterPro" id="IPR013151">
    <property type="entry name" value="Immunoglobulin_dom"/>
</dbReference>
<evidence type="ECO:0000256" key="2">
    <source>
        <dbReference type="ARBA" id="ARBA00022729"/>
    </source>
</evidence>
<evidence type="ECO:0000313" key="9">
    <source>
        <dbReference type="Proteomes" id="UP001652741"/>
    </source>
</evidence>
<dbReference type="Pfam" id="PF00047">
    <property type="entry name" value="ig"/>
    <property type="match status" value="2"/>
</dbReference>
<dbReference type="SUPFAM" id="SSF48726">
    <property type="entry name" value="Immunoglobulin"/>
    <property type="match status" value="5"/>
</dbReference>
<keyword evidence="6" id="KW-0812">Transmembrane</keyword>
<dbReference type="GeneID" id="106611884"/>
<keyword evidence="3 6" id="KW-0472">Membrane</keyword>
<keyword evidence="2 7" id="KW-0732">Signal</keyword>
<sequence length="657" mass="72027">MEAVLGLLVISAGVSHCLETSCDARQNGCQCYGALGGTVYLQLVTDATIYDELSFYKGSTGAETEILRMKKDIWVIRDTRIKDRVHFFINNGTFRLNNTRSTDSGEYRLETFNSEGKSSGIRGLKLFIEAPVSSPQLSSECLSHGEMRVSCSSEGDGPQYSWNLDGQTLRDTEASADDETNTITLKKGLSGDLTCTVRNHISSDTVSSRISHCPGLIYVNCTLSNGTKVSEWVNTIGNTLCIESTTVATVTESPISKTSTGLETSCDARQNGCQCYGALGGTVYLQLVTDATIYDELSFYKGSTGAETEILRMKKDIWVIRDTRIKDRVHFFINNGTFRLNNTRSTDSGEYRLETFNSEGKSSGIRGLKLFIEAPVSSPQLSSECLSHGEMRVSCSSEGDGPQYSWNLDGQTLRDTEASADDETNTITLKKGLSGDLTCTVRNHISSDTVSSRISHCPGLIYVNCTLSNGTKVSEWVNTIGNTLCIESTTVATVTESPISKTSTGMEEKCCDARQNMSCHGALGETVYLQLMNNATGSELVFRKDPTGASIKIFTMKNNTVRFHDSIKARSEFFINNGTFRISNTEKSDSGEYLLEIYDSHGTRLSTGGVQLIIGGSGFNVFVYFQLAEVFILLTICLGSYWFYKKKTCPQEQDDGQ</sequence>
<name>A0A1S3SUI2_SALSA</name>
<keyword evidence="9" id="KW-1185">Reference proteome</keyword>
<evidence type="ECO:0000256" key="7">
    <source>
        <dbReference type="SAM" id="SignalP"/>
    </source>
</evidence>
<feature type="domain" description="Ig-like" evidence="8">
    <location>
        <begin position="131"/>
        <end position="211"/>
    </location>
</feature>
<evidence type="ECO:0000259" key="8">
    <source>
        <dbReference type="PROSITE" id="PS50835"/>
    </source>
</evidence>
<evidence type="ECO:0000256" key="3">
    <source>
        <dbReference type="ARBA" id="ARBA00023136"/>
    </source>
</evidence>
<proteinExistence type="predicted"/>
<evidence type="ECO:0000256" key="1">
    <source>
        <dbReference type="ARBA" id="ARBA00004370"/>
    </source>
</evidence>
<feature type="chain" id="PRO_5045394316" evidence="7">
    <location>
        <begin position="18"/>
        <end position="657"/>
    </location>
</feature>
<organism evidence="9 10">
    <name type="scientific">Salmo salar</name>
    <name type="common">Atlantic salmon</name>
    <dbReference type="NCBI Taxonomy" id="8030"/>
    <lineage>
        <taxon>Eukaryota</taxon>
        <taxon>Metazoa</taxon>
        <taxon>Chordata</taxon>
        <taxon>Craniata</taxon>
        <taxon>Vertebrata</taxon>
        <taxon>Euteleostomi</taxon>
        <taxon>Actinopterygii</taxon>
        <taxon>Neopterygii</taxon>
        <taxon>Teleostei</taxon>
        <taxon>Protacanthopterygii</taxon>
        <taxon>Salmoniformes</taxon>
        <taxon>Salmonidae</taxon>
        <taxon>Salmoninae</taxon>
        <taxon>Salmo</taxon>
    </lineage>
</organism>
<dbReference type="PANTHER" id="PTHR12080">
    <property type="entry name" value="SIGNALING LYMPHOCYTIC ACTIVATION MOLECULE"/>
    <property type="match status" value="1"/>
</dbReference>
<dbReference type="Proteomes" id="UP001652741">
    <property type="component" value="Chromosome ssa09"/>
</dbReference>
<keyword evidence="4" id="KW-0325">Glycoprotein</keyword>
<dbReference type="InterPro" id="IPR036179">
    <property type="entry name" value="Ig-like_dom_sf"/>
</dbReference>
<dbReference type="Gene3D" id="2.60.40.10">
    <property type="entry name" value="Immunoglobulins"/>
    <property type="match status" value="5"/>
</dbReference>
<dbReference type="AlphaFoldDB" id="A0A1S3SUI2"/>
<dbReference type="InterPro" id="IPR013783">
    <property type="entry name" value="Ig-like_fold"/>
</dbReference>
<comment type="subcellular location">
    <subcellularLocation>
        <location evidence="1">Membrane</location>
    </subcellularLocation>
</comment>
<keyword evidence="6" id="KW-1133">Transmembrane helix</keyword>
<feature type="transmembrane region" description="Helical" evidence="6">
    <location>
        <begin position="621"/>
        <end position="644"/>
    </location>
</feature>
<feature type="domain" description="Ig-like" evidence="8">
    <location>
        <begin position="375"/>
        <end position="455"/>
    </location>
</feature>
<keyword evidence="5" id="KW-0393">Immunoglobulin domain</keyword>
<evidence type="ECO:0000256" key="4">
    <source>
        <dbReference type="ARBA" id="ARBA00023180"/>
    </source>
</evidence>
<reference evidence="10" key="1">
    <citation type="submission" date="2025-08" db="UniProtKB">
        <authorList>
            <consortium name="RefSeq"/>
        </authorList>
    </citation>
    <scope>IDENTIFICATION</scope>
</reference>
<gene>
    <name evidence="10" type="primary">LOC106611884</name>
</gene>
<dbReference type="RefSeq" id="XP_014067994.2">
    <property type="nucleotide sequence ID" value="XM_014212519.2"/>
</dbReference>